<evidence type="ECO:0000313" key="3">
    <source>
        <dbReference type="Proteomes" id="UP000238375"/>
    </source>
</evidence>
<accession>A0A2T0RNL0</accession>
<sequence>MPQTDDEFIDEMLEVLYESDNKQPVYVHETLSYLFETDYRHTDEFDDLSARIRAELESQNLAEGTGFGTVMRITPFGRAVYKAGGWVRYNQQLAEEKQTERNRQLEAHQATLASAKATEDSARFASSSAKAAWFSGVVGAVAILISLYQLYKGNELEDKLNAVTKRVELTDSLMKVPRQSRTTSAPKGYRVSSDSSTGPAVPGSGHGRQEARR</sequence>
<name>A0A2T0RNL0_9BACT</name>
<comment type="caution">
    <text evidence="2">The sequence shown here is derived from an EMBL/GenBank/DDBJ whole genome shotgun (WGS) entry which is preliminary data.</text>
</comment>
<protein>
    <submittedName>
        <fullName evidence="2">Uncharacterized protein</fullName>
    </submittedName>
</protein>
<keyword evidence="3" id="KW-1185">Reference proteome</keyword>
<evidence type="ECO:0000313" key="2">
    <source>
        <dbReference type="EMBL" id="PRY22738.1"/>
    </source>
</evidence>
<feature type="region of interest" description="Disordered" evidence="1">
    <location>
        <begin position="175"/>
        <end position="213"/>
    </location>
</feature>
<reference evidence="2 3" key="1">
    <citation type="submission" date="2018-03" db="EMBL/GenBank/DDBJ databases">
        <title>Genomic Encyclopedia of Archaeal and Bacterial Type Strains, Phase II (KMG-II): from individual species to whole genera.</title>
        <authorList>
            <person name="Goeker M."/>
        </authorList>
    </citation>
    <scope>NUCLEOTIDE SEQUENCE [LARGE SCALE GENOMIC DNA]</scope>
    <source>
        <strain evidence="2 3">DSM 28354</strain>
    </source>
</reference>
<organism evidence="2 3">
    <name type="scientific">Spirosoma oryzae</name>
    <dbReference type="NCBI Taxonomy" id="1469603"/>
    <lineage>
        <taxon>Bacteria</taxon>
        <taxon>Pseudomonadati</taxon>
        <taxon>Bacteroidota</taxon>
        <taxon>Cytophagia</taxon>
        <taxon>Cytophagales</taxon>
        <taxon>Cytophagaceae</taxon>
        <taxon>Spirosoma</taxon>
    </lineage>
</organism>
<dbReference type="RefSeq" id="WP_106140906.1">
    <property type="nucleotide sequence ID" value="NZ_PVTE01000044.1"/>
</dbReference>
<dbReference type="AlphaFoldDB" id="A0A2T0RNL0"/>
<dbReference type="Proteomes" id="UP000238375">
    <property type="component" value="Unassembled WGS sequence"/>
</dbReference>
<gene>
    <name evidence="2" type="ORF">CLV58_14418</name>
</gene>
<dbReference type="EMBL" id="PVTE01000044">
    <property type="protein sequence ID" value="PRY22738.1"/>
    <property type="molecule type" value="Genomic_DNA"/>
</dbReference>
<evidence type="ECO:0000256" key="1">
    <source>
        <dbReference type="SAM" id="MobiDB-lite"/>
    </source>
</evidence>
<proteinExistence type="predicted"/>